<proteinExistence type="predicted"/>
<dbReference type="InterPro" id="IPR036812">
    <property type="entry name" value="NAD(P)_OxRdtase_dom_sf"/>
</dbReference>
<evidence type="ECO:0000259" key="2">
    <source>
        <dbReference type="Pfam" id="PF00248"/>
    </source>
</evidence>
<evidence type="ECO:0000313" key="3">
    <source>
        <dbReference type="EMBL" id="GAA4683079.1"/>
    </source>
</evidence>
<sequence>MKGRILGASGISVSEITLGAMMFGAVGNDDHDDSIAIIRTALDAGVNLIDTADVYSGGESEVIVGKALRGRRDDVVIATKFGLPTGDDANQRGASPRWIRRAVENSLRRLDTEWIDLYQLHRPDHATGIDETLATLSDLVREGKVRAVGSSTFPAELIVEAQWAAERGGHRRFVSEQPLYSVLTRSIERAVLPTARRHGMGVISYSPLNAGWLSGRSDPAGSHRAGSRPSMYDPAVPGNQAKAEAVRQLTLLATEAGIPLPHLALAFVLAHPALTSVIIGPRTHDQLTSLLGAADVILAPDVLDRIDEIVAPGTDLNPDDNYNATPPDLLDAALRRHLN</sequence>
<dbReference type="EMBL" id="BAABLM010000009">
    <property type="protein sequence ID" value="GAA4683079.1"/>
    <property type="molecule type" value="Genomic_DNA"/>
</dbReference>
<dbReference type="InterPro" id="IPR050523">
    <property type="entry name" value="AKR_Detox_Biosynth"/>
</dbReference>
<dbReference type="Pfam" id="PF00248">
    <property type="entry name" value="Aldo_ket_red"/>
    <property type="match status" value="1"/>
</dbReference>
<gene>
    <name evidence="3" type="ORF">GCM10025780_30930</name>
</gene>
<dbReference type="InterPro" id="IPR023210">
    <property type="entry name" value="NADP_OxRdtase_dom"/>
</dbReference>
<keyword evidence="1" id="KW-0560">Oxidoreductase</keyword>
<evidence type="ECO:0000256" key="1">
    <source>
        <dbReference type="ARBA" id="ARBA00023002"/>
    </source>
</evidence>
<dbReference type="PANTHER" id="PTHR43364">
    <property type="entry name" value="NADH-SPECIFIC METHYLGLYOXAL REDUCTASE-RELATED"/>
    <property type="match status" value="1"/>
</dbReference>
<evidence type="ECO:0000313" key="4">
    <source>
        <dbReference type="Proteomes" id="UP001501295"/>
    </source>
</evidence>
<dbReference type="SUPFAM" id="SSF51430">
    <property type="entry name" value="NAD(P)-linked oxidoreductase"/>
    <property type="match status" value="1"/>
</dbReference>
<organism evidence="3 4">
    <name type="scientific">Frondihabitans cladoniiphilus</name>
    <dbReference type="NCBI Taxonomy" id="715785"/>
    <lineage>
        <taxon>Bacteria</taxon>
        <taxon>Bacillati</taxon>
        <taxon>Actinomycetota</taxon>
        <taxon>Actinomycetes</taxon>
        <taxon>Micrococcales</taxon>
        <taxon>Microbacteriaceae</taxon>
        <taxon>Frondihabitans</taxon>
    </lineage>
</organism>
<dbReference type="Proteomes" id="UP001501295">
    <property type="component" value="Unassembled WGS sequence"/>
</dbReference>
<dbReference type="PRINTS" id="PR00069">
    <property type="entry name" value="ALDKETRDTASE"/>
</dbReference>
<name>A0ABP8WAA3_9MICO</name>
<dbReference type="Gene3D" id="3.20.20.100">
    <property type="entry name" value="NADP-dependent oxidoreductase domain"/>
    <property type="match status" value="1"/>
</dbReference>
<comment type="caution">
    <text evidence="3">The sequence shown here is derived from an EMBL/GenBank/DDBJ whole genome shotgun (WGS) entry which is preliminary data.</text>
</comment>
<dbReference type="PANTHER" id="PTHR43364:SF4">
    <property type="entry name" value="NAD(P)-LINKED OXIDOREDUCTASE SUPERFAMILY PROTEIN"/>
    <property type="match status" value="1"/>
</dbReference>
<accession>A0ABP8WAA3</accession>
<protein>
    <submittedName>
        <fullName evidence="3">Aldo/keto reductase</fullName>
    </submittedName>
</protein>
<keyword evidence="4" id="KW-1185">Reference proteome</keyword>
<feature type="domain" description="NADP-dependent oxidoreductase" evidence="2">
    <location>
        <begin position="15"/>
        <end position="310"/>
    </location>
</feature>
<dbReference type="InterPro" id="IPR020471">
    <property type="entry name" value="AKR"/>
</dbReference>
<reference evidence="4" key="1">
    <citation type="journal article" date="2019" name="Int. J. Syst. Evol. Microbiol.">
        <title>The Global Catalogue of Microorganisms (GCM) 10K type strain sequencing project: providing services to taxonomists for standard genome sequencing and annotation.</title>
        <authorList>
            <consortium name="The Broad Institute Genomics Platform"/>
            <consortium name="The Broad Institute Genome Sequencing Center for Infectious Disease"/>
            <person name="Wu L."/>
            <person name="Ma J."/>
        </authorList>
    </citation>
    <scope>NUCLEOTIDE SEQUENCE [LARGE SCALE GENOMIC DNA]</scope>
    <source>
        <strain evidence="4">JCM 18956</strain>
    </source>
</reference>